<dbReference type="EC" id="2.3.-.-" evidence="4"/>
<sequence>MSEDRVLGVAAAPGPPPAAAGGARAGAGESGQPARLPSLTGLRFAAAGGVVCVHALVFQDPATSSPSGVTVWVGRNSVALFFVLSGYVMMRSRRPEDTTRRFWRRRAAKILPGHVLTWCSALVVTAAVGSSITQADSGALADTAALLLVHTWIPSAEYTSAGNTVCWSLAAEALFYLLFPVLARPVGRLTPRGCLAAAALSLAVLWTLPLLSELIVDPQTLQDPQQFDAYWFLAALPPTQLPLFLLGMVAARLSYAAPGLPRIGVLPAAALLVAAMTAGARWLPDAFLWSAATSLPLALLVHAVAGLDLRRRPSLLRARVPVLLGGISYALYLTHCHVLIVTHHLLGDRGWGTGPVLALALPLALGVAWLLYVTVERPGTRLLGRPRPRAGSVPRQR</sequence>
<evidence type="ECO:0000259" key="3">
    <source>
        <dbReference type="Pfam" id="PF01757"/>
    </source>
</evidence>
<evidence type="ECO:0000256" key="1">
    <source>
        <dbReference type="SAM" id="MobiDB-lite"/>
    </source>
</evidence>
<dbReference type="EMBL" id="JAVREN010000027">
    <property type="protein sequence ID" value="MDT0308845.1"/>
    <property type="molecule type" value="Genomic_DNA"/>
</dbReference>
<dbReference type="PANTHER" id="PTHR23028:SF53">
    <property type="entry name" value="ACYL_TRANSF_3 DOMAIN-CONTAINING PROTEIN"/>
    <property type="match status" value="1"/>
</dbReference>
<feature type="region of interest" description="Disordered" evidence="1">
    <location>
        <begin position="1"/>
        <end position="32"/>
    </location>
</feature>
<gene>
    <name evidence="4" type="ORF">RM780_18035</name>
</gene>
<reference evidence="5" key="1">
    <citation type="submission" date="2023-07" db="EMBL/GenBank/DDBJ databases">
        <title>30 novel species of actinomycetes from the DSMZ collection.</title>
        <authorList>
            <person name="Nouioui I."/>
        </authorList>
    </citation>
    <scope>NUCLEOTIDE SEQUENCE [LARGE SCALE GENOMIC DNA]</scope>
    <source>
        <strain evidence="5">DSM 44917</strain>
    </source>
</reference>
<feature type="transmembrane region" description="Helical" evidence="2">
    <location>
        <begin position="161"/>
        <end position="182"/>
    </location>
</feature>
<feature type="transmembrane region" description="Helical" evidence="2">
    <location>
        <begin position="263"/>
        <end position="280"/>
    </location>
</feature>
<proteinExistence type="predicted"/>
<feature type="transmembrane region" description="Helical" evidence="2">
    <location>
        <begin position="110"/>
        <end position="132"/>
    </location>
</feature>
<protein>
    <submittedName>
        <fullName evidence="4">Acyltransferase</fullName>
        <ecNumber evidence="4">2.3.-.-</ecNumber>
    </submittedName>
</protein>
<dbReference type="InterPro" id="IPR002656">
    <property type="entry name" value="Acyl_transf_3_dom"/>
</dbReference>
<dbReference type="GO" id="GO:0016746">
    <property type="term" value="F:acyltransferase activity"/>
    <property type="evidence" value="ECO:0007669"/>
    <property type="project" value="UniProtKB-KW"/>
</dbReference>
<evidence type="ECO:0000313" key="4">
    <source>
        <dbReference type="EMBL" id="MDT0308845.1"/>
    </source>
</evidence>
<evidence type="ECO:0000256" key="2">
    <source>
        <dbReference type="SAM" id="Phobius"/>
    </source>
</evidence>
<dbReference type="Pfam" id="PF01757">
    <property type="entry name" value="Acyl_transf_3"/>
    <property type="match status" value="1"/>
</dbReference>
<keyword evidence="4" id="KW-0808">Transferase</keyword>
<keyword evidence="4" id="KW-0012">Acyltransferase</keyword>
<keyword evidence="2" id="KW-0812">Transmembrane</keyword>
<keyword evidence="2" id="KW-1133">Transmembrane helix</keyword>
<accession>A0ABU2LB93</accession>
<dbReference type="Proteomes" id="UP001183388">
    <property type="component" value="Unassembled WGS sequence"/>
</dbReference>
<feature type="transmembrane region" description="Helical" evidence="2">
    <location>
        <begin position="194"/>
        <end position="211"/>
    </location>
</feature>
<dbReference type="RefSeq" id="WP_311631788.1">
    <property type="nucleotide sequence ID" value="NZ_JAVREN010000027.1"/>
</dbReference>
<dbReference type="PANTHER" id="PTHR23028">
    <property type="entry name" value="ACETYLTRANSFERASE"/>
    <property type="match status" value="1"/>
</dbReference>
<comment type="caution">
    <text evidence="4">The sequence shown here is derived from an EMBL/GenBank/DDBJ whole genome shotgun (WGS) entry which is preliminary data.</text>
</comment>
<feature type="transmembrane region" description="Helical" evidence="2">
    <location>
        <begin position="69"/>
        <end position="89"/>
    </location>
</feature>
<keyword evidence="5" id="KW-1185">Reference proteome</keyword>
<name>A0ABU2LB93_9ACTN</name>
<organism evidence="4 5">
    <name type="scientific">Streptomyces boetiae</name>
    <dbReference type="NCBI Taxonomy" id="3075541"/>
    <lineage>
        <taxon>Bacteria</taxon>
        <taxon>Bacillati</taxon>
        <taxon>Actinomycetota</taxon>
        <taxon>Actinomycetes</taxon>
        <taxon>Kitasatosporales</taxon>
        <taxon>Streptomycetaceae</taxon>
        <taxon>Streptomyces</taxon>
    </lineage>
</organism>
<evidence type="ECO:0000313" key="5">
    <source>
        <dbReference type="Proteomes" id="UP001183388"/>
    </source>
</evidence>
<feature type="transmembrane region" description="Helical" evidence="2">
    <location>
        <begin position="40"/>
        <end position="57"/>
    </location>
</feature>
<feature type="transmembrane region" description="Helical" evidence="2">
    <location>
        <begin position="231"/>
        <end position="251"/>
    </location>
</feature>
<dbReference type="InterPro" id="IPR050879">
    <property type="entry name" value="Acyltransferase_3"/>
</dbReference>
<feature type="domain" description="Acyltransferase 3" evidence="3">
    <location>
        <begin position="38"/>
        <end position="372"/>
    </location>
</feature>
<feature type="transmembrane region" description="Helical" evidence="2">
    <location>
        <begin position="286"/>
        <end position="309"/>
    </location>
</feature>
<feature type="transmembrane region" description="Helical" evidence="2">
    <location>
        <begin position="354"/>
        <end position="375"/>
    </location>
</feature>
<feature type="transmembrane region" description="Helical" evidence="2">
    <location>
        <begin position="321"/>
        <end position="342"/>
    </location>
</feature>
<keyword evidence="2" id="KW-0472">Membrane</keyword>